<dbReference type="InterPro" id="IPR031793">
    <property type="entry name" value="KICSTOR_ITFG2"/>
</dbReference>
<organism evidence="2">
    <name type="scientific">Amphimedon queenslandica</name>
    <name type="common">Sponge</name>
    <dbReference type="NCBI Taxonomy" id="400682"/>
    <lineage>
        <taxon>Eukaryota</taxon>
        <taxon>Metazoa</taxon>
        <taxon>Porifera</taxon>
        <taxon>Demospongiae</taxon>
        <taxon>Heteroscleromorpha</taxon>
        <taxon>Haplosclerida</taxon>
        <taxon>Niphatidae</taxon>
        <taxon>Amphimedon</taxon>
    </lineage>
</organism>
<accession>A0A1X7ULI7</accession>
<dbReference type="Proteomes" id="UP000007879">
    <property type="component" value="Unassembled WGS sequence"/>
</dbReference>
<gene>
    <name evidence="2" type="primary">100640754</name>
</gene>
<dbReference type="PANTHER" id="PTHR16317">
    <property type="entry name" value="INTEGRIN ALPHA REPEAT DOMAIN-CONTAINING"/>
    <property type="match status" value="1"/>
</dbReference>
<dbReference type="eggNOG" id="ENOG502QUBC">
    <property type="taxonomic scope" value="Eukaryota"/>
</dbReference>
<evidence type="ECO:0000256" key="1">
    <source>
        <dbReference type="SAM" id="MobiDB-lite"/>
    </source>
</evidence>
<dbReference type="OrthoDB" id="9996127at2759"/>
<feature type="compositionally biased region" description="Polar residues" evidence="1">
    <location>
        <begin position="256"/>
        <end position="275"/>
    </location>
</feature>
<feature type="region of interest" description="Disordered" evidence="1">
    <location>
        <begin position="212"/>
        <end position="277"/>
    </location>
</feature>
<dbReference type="GO" id="GO:0032006">
    <property type="term" value="P:regulation of TOR signaling"/>
    <property type="evidence" value="ECO:0007669"/>
    <property type="project" value="TreeGrafter"/>
</dbReference>
<dbReference type="InParanoid" id="A0A1X7ULI7"/>
<reference evidence="3" key="1">
    <citation type="journal article" date="2010" name="Nature">
        <title>The Amphimedon queenslandica genome and the evolution of animal complexity.</title>
        <authorList>
            <person name="Srivastava M."/>
            <person name="Simakov O."/>
            <person name="Chapman J."/>
            <person name="Fahey B."/>
            <person name="Gauthier M.E."/>
            <person name="Mitros T."/>
            <person name="Richards G.S."/>
            <person name="Conaco C."/>
            <person name="Dacre M."/>
            <person name="Hellsten U."/>
            <person name="Larroux C."/>
            <person name="Putnam N.H."/>
            <person name="Stanke M."/>
            <person name="Adamska M."/>
            <person name="Darling A."/>
            <person name="Degnan S.M."/>
            <person name="Oakley T.H."/>
            <person name="Plachetzki D.C."/>
            <person name="Zhai Y."/>
            <person name="Adamski M."/>
            <person name="Calcino A."/>
            <person name="Cummins S.F."/>
            <person name="Goodstein D.M."/>
            <person name="Harris C."/>
            <person name="Jackson D.J."/>
            <person name="Leys S.P."/>
            <person name="Shu S."/>
            <person name="Woodcroft B.J."/>
            <person name="Vervoort M."/>
            <person name="Kosik K.S."/>
            <person name="Manning G."/>
            <person name="Degnan B.M."/>
            <person name="Rokhsar D.S."/>
        </authorList>
    </citation>
    <scope>NUCLEOTIDE SEQUENCE [LARGE SCALE GENOMIC DNA]</scope>
</reference>
<name>A0A1X7ULI7_AMPQE</name>
<reference evidence="2" key="2">
    <citation type="submission" date="2017-05" db="UniProtKB">
        <authorList>
            <consortium name="EnsemblMetazoa"/>
        </authorList>
    </citation>
    <scope>IDENTIFICATION</scope>
</reference>
<evidence type="ECO:0008006" key="4">
    <source>
        <dbReference type="Google" id="ProtNLM"/>
    </source>
</evidence>
<dbReference type="AlphaFoldDB" id="A0A1X7ULI7"/>
<dbReference type="Pfam" id="PF15907">
    <property type="entry name" value="Itfg2"/>
    <property type="match status" value="2"/>
</dbReference>
<evidence type="ECO:0000313" key="3">
    <source>
        <dbReference type="Proteomes" id="UP000007879"/>
    </source>
</evidence>
<protein>
    <recommendedName>
        <fullName evidence="4">Integrin-alpha FG-GAP repeat-containing protein 2</fullName>
    </recommendedName>
</protein>
<dbReference type="SUPFAM" id="SSF69318">
    <property type="entry name" value="Integrin alpha N-terminal domain"/>
    <property type="match status" value="1"/>
</dbReference>
<dbReference type="STRING" id="400682.A0A1X7ULI7"/>
<sequence>MNSRSVSFVDRLELEFTGNHFSHALTLGDVDGDGLNEFIIGNVEGQLSVFKGNTSGKPWRSATGLGSITCVTTGDLFNTGKVQLICINAMGMCYIFSLYRSSKSRTGSAVEPVHTQELPPNIKVMIIASIAPDNKEELFVGHTDRYIGVYRWTNDFNRLELRHRLTLERQIGSLSVTMTSDGRSQLLVSQVGGTYVPLEYVENVEDLFPSISSSSMLSDNSTKDIQDSSDTGRGDKENYINMSLENEPEEKRRASDSVSLKQNKTPKVSRHSSTGDVLETKIRRNSSRSSFKGSESLLSRYRLHVNGIVGIAQRNSPSSVTEAVGDLTSKSDLFDEEQKHSNIVALCTLGGCIRFMKDEKKIWEHQVDHNLFAISKLDVTNDGQDEIIVCSWNGVTYILDHSRNVVRYKFEDNVCAFCAGMFGFTSEHNKPVLIYSTFFNKIYVYHNITLSSIPPSNLTLQLSRKAIVPEEIGRTLQSMSDEDKRRLIQGLLYNTQDISTIISYFKNQ</sequence>
<dbReference type="EnsemblMetazoa" id="XM_003387487.3">
    <property type="protein sequence ID" value="XP_003387535.2"/>
    <property type="gene ID" value="LOC100640754"/>
</dbReference>
<dbReference type="InterPro" id="IPR028994">
    <property type="entry name" value="Integrin_alpha_N"/>
</dbReference>
<dbReference type="EnsemblMetazoa" id="Aqu2.1.28531_001">
    <property type="protein sequence ID" value="Aqu2.1.28531_001"/>
    <property type="gene ID" value="Aqu2.1.28531"/>
</dbReference>
<evidence type="ECO:0000313" key="2">
    <source>
        <dbReference type="EnsemblMetazoa" id="Aqu2.1.28531_001"/>
    </source>
</evidence>
<proteinExistence type="predicted"/>
<keyword evidence="3" id="KW-1185">Reference proteome</keyword>
<dbReference type="KEGG" id="aqu:100640754"/>
<dbReference type="PANTHER" id="PTHR16317:SF1">
    <property type="entry name" value="KICSTOR COMPLEX PROTEIN ITFG2"/>
    <property type="match status" value="1"/>
</dbReference>
<feature type="compositionally biased region" description="Basic and acidic residues" evidence="1">
    <location>
        <begin position="221"/>
        <end position="238"/>
    </location>
</feature>